<dbReference type="InterPro" id="IPR043851">
    <property type="entry name" value="DUF5813"/>
</dbReference>
<name>A0ABD6DP55_9EURY</name>
<protein>
    <submittedName>
        <fullName evidence="2">DUF5813 family protein</fullName>
    </submittedName>
</protein>
<feature type="compositionally biased region" description="Basic and acidic residues" evidence="1">
    <location>
        <begin position="1"/>
        <end position="20"/>
    </location>
</feature>
<organism evidence="2 3">
    <name type="scientific">Haloarchaeobius litoreus</name>
    <dbReference type="NCBI Taxonomy" id="755306"/>
    <lineage>
        <taxon>Archaea</taxon>
        <taxon>Methanobacteriati</taxon>
        <taxon>Methanobacteriota</taxon>
        <taxon>Stenosarchaea group</taxon>
        <taxon>Halobacteria</taxon>
        <taxon>Halobacteriales</taxon>
        <taxon>Halorubellaceae</taxon>
        <taxon>Haloarchaeobius</taxon>
    </lineage>
</organism>
<dbReference type="EMBL" id="JBHUDO010000003">
    <property type="protein sequence ID" value="MFD1647253.1"/>
    <property type="molecule type" value="Genomic_DNA"/>
</dbReference>
<feature type="region of interest" description="Disordered" evidence="1">
    <location>
        <begin position="1"/>
        <end position="23"/>
    </location>
</feature>
<proteinExistence type="predicted"/>
<accession>A0ABD6DP55</accession>
<evidence type="ECO:0000313" key="2">
    <source>
        <dbReference type="EMBL" id="MFD1647253.1"/>
    </source>
</evidence>
<keyword evidence="3" id="KW-1185">Reference proteome</keyword>
<dbReference type="RefSeq" id="WP_256400687.1">
    <property type="nucleotide sequence ID" value="NZ_JANHJR010000003.1"/>
</dbReference>
<evidence type="ECO:0000313" key="3">
    <source>
        <dbReference type="Proteomes" id="UP001597034"/>
    </source>
</evidence>
<evidence type="ECO:0000256" key="1">
    <source>
        <dbReference type="SAM" id="MobiDB-lite"/>
    </source>
</evidence>
<gene>
    <name evidence="2" type="ORF">ACFSBL_16310</name>
</gene>
<dbReference type="Proteomes" id="UP001597034">
    <property type="component" value="Unassembled WGS sequence"/>
</dbReference>
<dbReference type="Pfam" id="PF19130">
    <property type="entry name" value="DUF5813"/>
    <property type="match status" value="1"/>
</dbReference>
<dbReference type="AlphaFoldDB" id="A0ABD6DP55"/>
<reference evidence="2 3" key="1">
    <citation type="journal article" date="2019" name="Int. J. Syst. Evol. Microbiol.">
        <title>The Global Catalogue of Microorganisms (GCM) 10K type strain sequencing project: providing services to taxonomists for standard genome sequencing and annotation.</title>
        <authorList>
            <consortium name="The Broad Institute Genomics Platform"/>
            <consortium name="The Broad Institute Genome Sequencing Center for Infectious Disease"/>
            <person name="Wu L."/>
            <person name="Ma J."/>
        </authorList>
    </citation>
    <scope>NUCLEOTIDE SEQUENCE [LARGE SCALE GENOMIC DNA]</scope>
    <source>
        <strain evidence="2 3">CGMCC 1.10390</strain>
    </source>
</reference>
<comment type="caution">
    <text evidence="2">The sequence shown here is derived from an EMBL/GenBank/DDBJ whole genome shotgun (WGS) entry which is preliminary data.</text>
</comment>
<sequence length="162" mass="17780">MTSESAEHAFERHDAFTREDDGYDLTTTPFDVRATASSTDDDRTAFEVTVRLPTLDAVVADETVPPVVEDGWYETLALRLEDSFDPTKTVDHDEPTVERRGETVVATFSYRSGRVKTCVEDAKVLAEFAEGTYVQGLIPGYDYEEPAGDLLTTATNGGGSGW</sequence>